<feature type="transmembrane region" description="Helical" evidence="9">
    <location>
        <begin position="1137"/>
        <end position="1170"/>
    </location>
</feature>
<evidence type="ECO:0000256" key="4">
    <source>
        <dbReference type="ARBA" id="ARBA00022741"/>
    </source>
</evidence>
<keyword evidence="5 12" id="KW-0067">ATP-binding</keyword>
<dbReference type="Pfam" id="PF00664">
    <property type="entry name" value="ABC_membrane"/>
    <property type="match status" value="2"/>
</dbReference>
<keyword evidence="3 9" id="KW-0812">Transmembrane</keyword>
<feature type="domain" description="ABC transporter" evidence="10">
    <location>
        <begin position="1338"/>
        <end position="1611"/>
    </location>
</feature>
<evidence type="ECO:0000313" key="13">
    <source>
        <dbReference type="Proteomes" id="UP001182556"/>
    </source>
</evidence>
<dbReference type="EMBL" id="JAODAN010000007">
    <property type="protein sequence ID" value="KAK1923019.1"/>
    <property type="molecule type" value="Genomic_DNA"/>
</dbReference>
<dbReference type="Gene3D" id="1.20.1560.10">
    <property type="entry name" value="ABC transporter type 1, transmembrane domain"/>
    <property type="match status" value="2"/>
</dbReference>
<dbReference type="FunFam" id="3.40.50.300:FF:003757">
    <property type="entry name" value="Chromosome 1, whole genome shotgun sequence"/>
    <property type="match status" value="1"/>
</dbReference>
<dbReference type="Pfam" id="PF00005">
    <property type="entry name" value="ABC_tran"/>
    <property type="match status" value="2"/>
</dbReference>
<dbReference type="InterPro" id="IPR027417">
    <property type="entry name" value="P-loop_NTPase"/>
</dbReference>
<organism evidence="12 13">
    <name type="scientific">Papiliotrema laurentii</name>
    <name type="common">Cryptococcus laurentii</name>
    <dbReference type="NCBI Taxonomy" id="5418"/>
    <lineage>
        <taxon>Eukaryota</taxon>
        <taxon>Fungi</taxon>
        <taxon>Dikarya</taxon>
        <taxon>Basidiomycota</taxon>
        <taxon>Agaricomycotina</taxon>
        <taxon>Tremellomycetes</taxon>
        <taxon>Tremellales</taxon>
        <taxon>Rhynchogastremaceae</taxon>
        <taxon>Papiliotrema</taxon>
    </lineage>
</organism>
<feature type="transmembrane region" description="Helical" evidence="9">
    <location>
        <begin position="283"/>
        <end position="304"/>
    </location>
</feature>
<feature type="transmembrane region" description="Helical" evidence="9">
    <location>
        <begin position="520"/>
        <end position="549"/>
    </location>
</feature>
<evidence type="ECO:0000259" key="10">
    <source>
        <dbReference type="PROSITE" id="PS50893"/>
    </source>
</evidence>
<dbReference type="Gene3D" id="3.40.50.300">
    <property type="entry name" value="P-loop containing nucleotide triphosphate hydrolases"/>
    <property type="match status" value="2"/>
</dbReference>
<keyword evidence="6 9" id="KW-1133">Transmembrane helix</keyword>
<feature type="domain" description="ABC transmembrane type-1" evidence="11">
    <location>
        <begin position="284"/>
        <end position="585"/>
    </location>
</feature>
<feature type="transmembrane region" description="Helical" evidence="9">
    <location>
        <begin position="435"/>
        <end position="460"/>
    </location>
</feature>
<feature type="transmembrane region" description="Helical" evidence="9">
    <location>
        <begin position="1056"/>
        <end position="1077"/>
    </location>
</feature>
<keyword evidence="2" id="KW-0813">Transport</keyword>
<feature type="transmembrane region" description="Helical" evidence="9">
    <location>
        <begin position="79"/>
        <end position="101"/>
    </location>
</feature>
<dbReference type="Proteomes" id="UP001182556">
    <property type="component" value="Unassembled WGS sequence"/>
</dbReference>
<dbReference type="PROSITE" id="PS50929">
    <property type="entry name" value="ABC_TM1F"/>
    <property type="match status" value="2"/>
</dbReference>
<dbReference type="GO" id="GO:0016020">
    <property type="term" value="C:membrane"/>
    <property type="evidence" value="ECO:0007669"/>
    <property type="project" value="UniProtKB-SubCell"/>
</dbReference>
<evidence type="ECO:0000256" key="7">
    <source>
        <dbReference type="ARBA" id="ARBA00023136"/>
    </source>
</evidence>
<evidence type="ECO:0000256" key="2">
    <source>
        <dbReference type="ARBA" id="ARBA00022448"/>
    </source>
</evidence>
<dbReference type="GO" id="GO:0005524">
    <property type="term" value="F:ATP binding"/>
    <property type="evidence" value="ECO:0007669"/>
    <property type="project" value="UniProtKB-KW"/>
</dbReference>
<evidence type="ECO:0000256" key="5">
    <source>
        <dbReference type="ARBA" id="ARBA00022840"/>
    </source>
</evidence>
<feature type="domain" description="ABC transmembrane type-1" evidence="11">
    <location>
        <begin position="1042"/>
        <end position="1297"/>
    </location>
</feature>
<feature type="transmembrane region" description="Helical" evidence="9">
    <location>
        <begin position="324"/>
        <end position="345"/>
    </location>
</feature>
<keyword evidence="4" id="KW-0547">Nucleotide-binding</keyword>
<feature type="transmembrane region" description="Helical" evidence="9">
    <location>
        <begin position="480"/>
        <end position="499"/>
    </location>
</feature>
<dbReference type="InterPro" id="IPR003593">
    <property type="entry name" value="AAA+_ATPase"/>
</dbReference>
<protein>
    <submittedName>
        <fullName evidence="12">ATP-binding cassette transporter protein YOR1</fullName>
    </submittedName>
</protein>
<dbReference type="PROSITE" id="PS00211">
    <property type="entry name" value="ABC_TRANSPORTER_1"/>
    <property type="match status" value="2"/>
</dbReference>
<dbReference type="PANTHER" id="PTHR24223:SF415">
    <property type="entry name" value="FI20190P1"/>
    <property type="match status" value="1"/>
</dbReference>
<dbReference type="PANTHER" id="PTHR24223">
    <property type="entry name" value="ATP-BINDING CASSETTE SUB-FAMILY C"/>
    <property type="match status" value="1"/>
</dbReference>
<evidence type="ECO:0000256" key="8">
    <source>
        <dbReference type="SAM" id="MobiDB-lite"/>
    </source>
</evidence>
<accession>A0AAD9CYC7</accession>
<feature type="transmembrane region" description="Helical" evidence="9">
    <location>
        <begin position="183"/>
        <end position="202"/>
    </location>
</feature>
<dbReference type="CDD" id="cd03250">
    <property type="entry name" value="ABCC_MRP_domain1"/>
    <property type="match status" value="1"/>
</dbReference>
<comment type="subcellular location">
    <subcellularLocation>
        <location evidence="1">Membrane</location>
    </subcellularLocation>
</comment>
<evidence type="ECO:0000256" key="1">
    <source>
        <dbReference type="ARBA" id="ARBA00004370"/>
    </source>
</evidence>
<feature type="domain" description="ABC transporter" evidence="10">
    <location>
        <begin position="659"/>
        <end position="895"/>
    </location>
</feature>
<dbReference type="InterPro" id="IPR050173">
    <property type="entry name" value="ABC_transporter_C-like"/>
</dbReference>
<keyword evidence="13" id="KW-1185">Reference proteome</keyword>
<reference evidence="12" key="1">
    <citation type="submission" date="2023-02" db="EMBL/GenBank/DDBJ databases">
        <title>Identification and recombinant expression of a fungal hydrolase from Papiliotrema laurentii that hydrolyzes apple cutin and clears colloidal polyester polyurethane.</title>
        <authorList>
            <consortium name="DOE Joint Genome Institute"/>
            <person name="Roman V.A."/>
            <person name="Bojanowski C."/>
            <person name="Crable B.R."/>
            <person name="Wagner D.N."/>
            <person name="Hung C.S."/>
            <person name="Nadeau L.J."/>
            <person name="Schratz L."/>
            <person name="Haridas S."/>
            <person name="Pangilinan J."/>
            <person name="Lipzen A."/>
            <person name="Na H."/>
            <person name="Yan M."/>
            <person name="Ng V."/>
            <person name="Grigoriev I.V."/>
            <person name="Spatafora J.W."/>
            <person name="Barlow D."/>
            <person name="Biffinger J."/>
            <person name="Kelley-Loughnane N."/>
            <person name="Varaljay V.A."/>
            <person name="Crookes-Goodson W.J."/>
        </authorList>
    </citation>
    <scope>NUCLEOTIDE SEQUENCE</scope>
    <source>
        <strain evidence="12">5307AH</strain>
    </source>
</reference>
<feature type="transmembrane region" description="Helical" evidence="9">
    <location>
        <begin position="144"/>
        <end position="163"/>
    </location>
</feature>
<proteinExistence type="predicted"/>
<feature type="region of interest" description="Disordered" evidence="8">
    <location>
        <begin position="636"/>
        <end position="661"/>
    </location>
</feature>
<dbReference type="GO" id="GO:0140359">
    <property type="term" value="F:ABC-type transporter activity"/>
    <property type="evidence" value="ECO:0007669"/>
    <property type="project" value="InterPro"/>
</dbReference>
<feature type="transmembrane region" description="Helical" evidence="9">
    <location>
        <begin position="1242"/>
        <end position="1262"/>
    </location>
</feature>
<feature type="transmembrane region" description="Helical" evidence="9">
    <location>
        <begin position="12"/>
        <end position="29"/>
    </location>
</feature>
<evidence type="ECO:0000259" key="11">
    <source>
        <dbReference type="PROSITE" id="PS50929"/>
    </source>
</evidence>
<dbReference type="InterPro" id="IPR036640">
    <property type="entry name" value="ABC1_TM_sf"/>
</dbReference>
<feature type="transmembrane region" description="Helical" evidence="9">
    <location>
        <begin position="113"/>
        <end position="132"/>
    </location>
</feature>
<evidence type="ECO:0000313" key="12">
    <source>
        <dbReference type="EMBL" id="KAK1923019.1"/>
    </source>
</evidence>
<feature type="transmembrane region" description="Helical" evidence="9">
    <location>
        <begin position="956"/>
        <end position="976"/>
    </location>
</feature>
<dbReference type="GO" id="GO:0016887">
    <property type="term" value="F:ATP hydrolysis activity"/>
    <property type="evidence" value="ECO:0007669"/>
    <property type="project" value="InterPro"/>
</dbReference>
<dbReference type="SUPFAM" id="SSF90123">
    <property type="entry name" value="ABC transporter transmembrane region"/>
    <property type="match status" value="2"/>
</dbReference>
<gene>
    <name evidence="12" type="ORF">DB88DRAFT_493486</name>
</gene>
<dbReference type="PROSITE" id="PS50893">
    <property type="entry name" value="ABC_TRANSPORTER_2"/>
    <property type="match status" value="2"/>
</dbReference>
<dbReference type="CDD" id="cd18604">
    <property type="entry name" value="ABC_6TM_VMR1_D2_like"/>
    <property type="match status" value="1"/>
</dbReference>
<dbReference type="CDD" id="cd03244">
    <property type="entry name" value="ABCC_MRP_domain2"/>
    <property type="match status" value="1"/>
</dbReference>
<dbReference type="InterPro" id="IPR011527">
    <property type="entry name" value="ABC1_TM_dom"/>
</dbReference>
<dbReference type="InterPro" id="IPR017871">
    <property type="entry name" value="ABC_transporter-like_CS"/>
</dbReference>
<dbReference type="SMART" id="SM00382">
    <property type="entry name" value="AAA"/>
    <property type="match status" value="2"/>
</dbReference>
<name>A0AAD9CYC7_PAPLA</name>
<keyword evidence="7 9" id="KW-0472">Membrane</keyword>
<evidence type="ECO:0000256" key="3">
    <source>
        <dbReference type="ARBA" id="ARBA00022692"/>
    </source>
</evidence>
<feature type="transmembrane region" description="Helical" evidence="9">
    <location>
        <begin position="555"/>
        <end position="584"/>
    </location>
</feature>
<sequence>MTKDLSAPELLAYVRTISPLIILGVPLVFSTRPLKPVRNFLGTLLPDLVPYDTLVPPSPPTAAERATARKNGLTLWRQLIFVGLGLVEAAVWMAVVGSHIVNPGPQGHRVVNLLLEFGMVVIWLYLSLRPAVRIQSTPQWSSFATYLLLWTISLVTLGLIPYTKAETGVQPDWATKTRILAETGNVVVTTILVGAVAGLNLVSPDKLARLDTVGPDDLVTLFSWLSFSWVNPFINLGNIKELEVEDLPNLSLTMQTAVVFDRFRQIARSSLLWKIILANRLDLFLDFALTLVSVVFNYAGPFFLKKILDGLTDRSPAAMSRAYVYAFLAFLSSSLKAVSDLLHLWHGRRATVRIKAELTAAIYDKALRRKDASGVVAEKEAETGEEKDKKEKKSNADTGKVVNLMAGDTNRIGNTLSGAYYIYGSPFEIIVASVFLYNILGWSAFAGVVVLFVAVPLNSFFSKRSVSITQELLKARDKRIGVMTELITAIQFIKFFAWIEQWKNRAAEARKKEMSTMVRSLLNGLCFSLLWNLAPIFVTLVSFFCYIVIAQREFTVSVAFTAISLFTMLRMPLNVIPTYIVILLQSHVSVKRIEDFLQEDEVPDWVSSLKRSPNARITGPAKIGFQNATLRWNTGKQSDAKQDTANQSSTADATLASSNGSDDATAVEEAPVFNLSNLTVEFPIGKLSVITGPTGSGKTACLTALLGEMELLEGRSFLPKNPTDVDESTGLRNSVAYAAQTPWLQQQSIKDNILFGEKFDEARYEATLDACALLPDLDVLEDGDMTEIGAKGVSLSGGQKARVALARAVYSYTRHVLLDDPLAAVDSHTAKHLTDKCLNGPLLKGRTIILVSHHVELLLPSADYLIRILDGRIEAKGTPDELRAAGELEGLIALEKAEAVKEEPVVIAEDVEQEVEAVEGEPKKDKKKGPGRKLVQDEERPVGNVKWETYALYIKSATYITWVFAIILLILLQLFTAGERYWLKVWGEAYLTRIQSLLSFVRPSALSVTEQYHHVGSYQHVLHHAPMKTLANATEPAVSSKNPILRQLPSAQTHPGFYLTVYASIVLIDAFIGVLSSGVGSWSQYRAAISIHNRLLDVVMRGSIRFFTVTPVGRILNRFSRDIETIDSSLSYALQTVITYMASLVGAIVIVAYIVPWFLLPAAIISYLYWRYSVSYLRVGRSLRRLEATLKSPIFSGFAELLDGVVSVRAYSVEARFMTQLCEAVDKTNAAFYYYWMMNRWLLLRFDVLGALSVFLTTLFALSGAVDAGSAGMAILYAQSFVSACYWMSRFWGQLEMDFNAVERVQEYLQIPQEPPATIEGHRPPAYWPSTESGDHFLSVQDLEIKYAPDLPTVFKGSFDVKAGEKIGLIGRTGSGKSTLAMSLLRFTEPTGGKIWLDGIDITSIGVDDLRSRITYIPQDAVLFSGTVRDNLDPFNEHSDEELLDALARVNLGPQDTPAVSRVPSRHPSSNRLAALAAEEREGQVESSATSLRSGAAKVSITLATEVSAGGSNFSQGQRQLVAMARALLRRSNLIIMDEATASVDFATDEAIQKAIRSEFKSSTLLTIAHRLSSVIDYDRLLVLSDGKVAEFDTPINLLNKEGSLFKNLCEKSGKYRELYRAAEKKQAGQ</sequence>
<dbReference type="SUPFAM" id="SSF52540">
    <property type="entry name" value="P-loop containing nucleoside triphosphate hydrolases"/>
    <property type="match status" value="2"/>
</dbReference>
<evidence type="ECO:0000256" key="6">
    <source>
        <dbReference type="ARBA" id="ARBA00022989"/>
    </source>
</evidence>
<dbReference type="InterPro" id="IPR003439">
    <property type="entry name" value="ABC_transporter-like_ATP-bd"/>
</dbReference>
<dbReference type="CDD" id="cd18596">
    <property type="entry name" value="ABC_6TM_VMR1_D1_like"/>
    <property type="match status" value="1"/>
</dbReference>
<evidence type="ECO:0000256" key="9">
    <source>
        <dbReference type="SAM" id="Phobius"/>
    </source>
</evidence>
<comment type="caution">
    <text evidence="12">The sequence shown here is derived from an EMBL/GenBank/DDBJ whole genome shotgun (WGS) entry which is preliminary data.</text>
</comment>